<dbReference type="InterPro" id="IPR035909">
    <property type="entry name" value="CheB_C"/>
</dbReference>
<evidence type="ECO:0000256" key="1">
    <source>
        <dbReference type="ARBA" id="ARBA00022801"/>
    </source>
</evidence>
<gene>
    <name evidence="6" type="primary">cheB</name>
    <name evidence="6" type="ORF">CA85_25730</name>
</gene>
<comment type="catalytic activity">
    <reaction evidence="3">
        <text>[protein]-L-glutamate 5-O-methyl ester + H2O = L-glutamyl-[protein] + methanol + H(+)</text>
        <dbReference type="Rhea" id="RHEA:23236"/>
        <dbReference type="Rhea" id="RHEA-COMP:10208"/>
        <dbReference type="Rhea" id="RHEA-COMP:10311"/>
        <dbReference type="ChEBI" id="CHEBI:15377"/>
        <dbReference type="ChEBI" id="CHEBI:15378"/>
        <dbReference type="ChEBI" id="CHEBI:17790"/>
        <dbReference type="ChEBI" id="CHEBI:29973"/>
        <dbReference type="ChEBI" id="CHEBI:82795"/>
        <dbReference type="EC" id="3.1.1.61"/>
    </reaction>
</comment>
<keyword evidence="4" id="KW-0145">Chemotaxis</keyword>
<keyword evidence="7" id="KW-1185">Reference proteome</keyword>
<comment type="caution">
    <text evidence="6">The sequence shown here is derived from an EMBL/GenBank/DDBJ whole genome shotgun (WGS) entry which is preliminary data.</text>
</comment>
<accession>A0A5C5XUR8</accession>
<dbReference type="OrthoDB" id="9793421at2"/>
<dbReference type="SUPFAM" id="SSF52738">
    <property type="entry name" value="Methylesterase CheB, C-terminal domain"/>
    <property type="match status" value="1"/>
</dbReference>
<feature type="domain" description="CheB-type methylesterase" evidence="5">
    <location>
        <begin position="1"/>
        <end position="188"/>
    </location>
</feature>
<proteinExistence type="predicted"/>
<evidence type="ECO:0000259" key="5">
    <source>
        <dbReference type="PROSITE" id="PS50122"/>
    </source>
</evidence>
<evidence type="ECO:0000256" key="4">
    <source>
        <dbReference type="PROSITE-ProRule" id="PRU00050"/>
    </source>
</evidence>
<feature type="active site" evidence="4">
    <location>
        <position position="13"/>
    </location>
</feature>
<evidence type="ECO:0000313" key="6">
    <source>
        <dbReference type="EMBL" id="TWT66478.1"/>
    </source>
</evidence>
<dbReference type="PROSITE" id="PS50122">
    <property type="entry name" value="CHEB"/>
    <property type="match status" value="1"/>
</dbReference>
<dbReference type="Proteomes" id="UP000318053">
    <property type="component" value="Unassembled WGS sequence"/>
</dbReference>
<name>A0A5C5XUR8_9BACT</name>
<sequence length="188" mass="20335">MSIKPEVVVMGASAGAIEAITEILSGLRERTGAPIVIVVHMPSAKDTHLATLLQNRCSRPIIEVEDKQPLERGHVYLAPPDYHVLVEDDTSLALSSEEPVNYSRPSIDVLFESAADVFSQLILGIILTGANQDGAKGLREILDVGGKALIQEPTEAHCRAMPDAAIATCPDARVMSLREISQYLNERI</sequence>
<feature type="active site" evidence="4">
    <location>
        <position position="133"/>
    </location>
</feature>
<evidence type="ECO:0000256" key="3">
    <source>
        <dbReference type="ARBA" id="ARBA00048267"/>
    </source>
</evidence>
<protein>
    <recommendedName>
        <fullName evidence="2">protein-glutamate methylesterase</fullName>
        <ecNumber evidence="2">3.1.1.61</ecNumber>
    </recommendedName>
</protein>
<dbReference type="RefSeq" id="WP_146391577.1">
    <property type="nucleotide sequence ID" value="NZ_SJPK01000005.1"/>
</dbReference>
<dbReference type="Gene3D" id="3.40.50.180">
    <property type="entry name" value="Methylesterase CheB, C-terminal domain"/>
    <property type="match status" value="1"/>
</dbReference>
<dbReference type="InterPro" id="IPR000673">
    <property type="entry name" value="Sig_transdc_resp-reg_Me-estase"/>
</dbReference>
<dbReference type="GO" id="GO:0006935">
    <property type="term" value="P:chemotaxis"/>
    <property type="evidence" value="ECO:0007669"/>
    <property type="project" value="UniProtKB-UniRule"/>
</dbReference>
<dbReference type="PANTHER" id="PTHR42872">
    <property type="entry name" value="PROTEIN-GLUTAMATE METHYLESTERASE/PROTEIN-GLUTAMINE GLUTAMINASE"/>
    <property type="match status" value="1"/>
</dbReference>
<dbReference type="GO" id="GO:0005737">
    <property type="term" value="C:cytoplasm"/>
    <property type="evidence" value="ECO:0007669"/>
    <property type="project" value="InterPro"/>
</dbReference>
<dbReference type="Pfam" id="PF01339">
    <property type="entry name" value="CheB_methylest"/>
    <property type="match status" value="1"/>
</dbReference>
<evidence type="ECO:0000313" key="7">
    <source>
        <dbReference type="Proteomes" id="UP000318053"/>
    </source>
</evidence>
<dbReference type="GO" id="GO:0008984">
    <property type="term" value="F:protein-glutamate methylesterase activity"/>
    <property type="evidence" value="ECO:0007669"/>
    <property type="project" value="UniProtKB-EC"/>
</dbReference>
<dbReference type="PANTHER" id="PTHR42872:SF6">
    <property type="entry name" value="PROTEIN-GLUTAMATE METHYLESTERASE_PROTEIN-GLUTAMINE GLUTAMINASE"/>
    <property type="match status" value="1"/>
</dbReference>
<reference evidence="6 7" key="1">
    <citation type="submission" date="2019-02" db="EMBL/GenBank/DDBJ databases">
        <title>Deep-cultivation of Planctomycetes and their phenomic and genomic characterization uncovers novel biology.</title>
        <authorList>
            <person name="Wiegand S."/>
            <person name="Jogler M."/>
            <person name="Boedeker C."/>
            <person name="Pinto D."/>
            <person name="Vollmers J."/>
            <person name="Rivas-Marin E."/>
            <person name="Kohn T."/>
            <person name="Peeters S.H."/>
            <person name="Heuer A."/>
            <person name="Rast P."/>
            <person name="Oberbeckmann S."/>
            <person name="Bunk B."/>
            <person name="Jeske O."/>
            <person name="Meyerdierks A."/>
            <person name="Storesund J.E."/>
            <person name="Kallscheuer N."/>
            <person name="Luecker S."/>
            <person name="Lage O.M."/>
            <person name="Pohl T."/>
            <person name="Merkel B.J."/>
            <person name="Hornburger P."/>
            <person name="Mueller R.-W."/>
            <person name="Bruemmer F."/>
            <person name="Labrenz M."/>
            <person name="Spormann A.M."/>
            <person name="Op Den Camp H."/>
            <person name="Overmann J."/>
            <person name="Amann R."/>
            <person name="Jetten M.S.M."/>
            <person name="Mascher T."/>
            <person name="Medema M.H."/>
            <person name="Devos D.P."/>
            <person name="Kaster A.-K."/>
            <person name="Ovreas L."/>
            <person name="Rohde M."/>
            <person name="Galperin M.Y."/>
            <person name="Jogler C."/>
        </authorList>
    </citation>
    <scope>NUCLEOTIDE SEQUENCE [LARGE SCALE GENOMIC DNA]</scope>
    <source>
        <strain evidence="6 7">CA85</strain>
    </source>
</reference>
<organism evidence="6 7">
    <name type="scientific">Allorhodopirellula solitaria</name>
    <dbReference type="NCBI Taxonomy" id="2527987"/>
    <lineage>
        <taxon>Bacteria</taxon>
        <taxon>Pseudomonadati</taxon>
        <taxon>Planctomycetota</taxon>
        <taxon>Planctomycetia</taxon>
        <taxon>Pirellulales</taxon>
        <taxon>Pirellulaceae</taxon>
        <taxon>Allorhodopirellula</taxon>
    </lineage>
</organism>
<dbReference type="EC" id="3.1.1.61" evidence="2"/>
<dbReference type="AlphaFoldDB" id="A0A5C5XUR8"/>
<dbReference type="CDD" id="cd16433">
    <property type="entry name" value="CheB"/>
    <property type="match status" value="1"/>
</dbReference>
<keyword evidence="1 4" id="KW-0378">Hydrolase</keyword>
<feature type="active site" evidence="4">
    <location>
        <position position="40"/>
    </location>
</feature>
<dbReference type="EMBL" id="SJPK01000005">
    <property type="protein sequence ID" value="TWT66478.1"/>
    <property type="molecule type" value="Genomic_DNA"/>
</dbReference>
<dbReference type="GO" id="GO:0000156">
    <property type="term" value="F:phosphorelay response regulator activity"/>
    <property type="evidence" value="ECO:0007669"/>
    <property type="project" value="InterPro"/>
</dbReference>
<evidence type="ECO:0000256" key="2">
    <source>
        <dbReference type="ARBA" id="ARBA00039140"/>
    </source>
</evidence>